<evidence type="ECO:0000256" key="1">
    <source>
        <dbReference type="ARBA" id="ARBA00022694"/>
    </source>
</evidence>
<keyword evidence="2" id="KW-0479">Metal-binding</keyword>
<evidence type="ECO:0000256" key="2">
    <source>
        <dbReference type="ARBA" id="ARBA00022723"/>
    </source>
</evidence>
<evidence type="ECO:0000313" key="6">
    <source>
        <dbReference type="EMBL" id="CAD9491055.1"/>
    </source>
</evidence>
<keyword evidence="3" id="KW-0862">Zinc</keyword>
<name>A0A7S2MM34_9STRA</name>
<evidence type="ECO:0000256" key="3">
    <source>
        <dbReference type="ARBA" id="ARBA00022833"/>
    </source>
</evidence>
<organism evidence="6">
    <name type="scientific">Octactis speculum</name>
    <dbReference type="NCBI Taxonomy" id="3111310"/>
    <lineage>
        <taxon>Eukaryota</taxon>
        <taxon>Sar</taxon>
        <taxon>Stramenopiles</taxon>
        <taxon>Ochrophyta</taxon>
        <taxon>Dictyochophyceae</taxon>
        <taxon>Dictyochales</taxon>
        <taxon>Dictyochaceae</taxon>
        <taxon>Octactis</taxon>
    </lineage>
</organism>
<dbReference type="AlphaFoldDB" id="A0A7S2MM34"/>
<feature type="compositionally biased region" description="Polar residues" evidence="5">
    <location>
        <begin position="124"/>
        <end position="135"/>
    </location>
</feature>
<feature type="region of interest" description="Disordered" evidence="5">
    <location>
        <begin position="124"/>
        <end position="199"/>
    </location>
</feature>
<evidence type="ECO:0000256" key="4">
    <source>
        <dbReference type="ARBA" id="ARBA00038402"/>
    </source>
</evidence>
<reference evidence="6" key="1">
    <citation type="submission" date="2021-01" db="EMBL/GenBank/DDBJ databases">
        <authorList>
            <person name="Corre E."/>
            <person name="Pelletier E."/>
            <person name="Niang G."/>
            <person name="Scheremetjew M."/>
            <person name="Finn R."/>
            <person name="Kale V."/>
            <person name="Holt S."/>
            <person name="Cochrane G."/>
            <person name="Meng A."/>
            <person name="Brown T."/>
            <person name="Cohen L."/>
        </authorList>
    </citation>
    <scope>NUCLEOTIDE SEQUENCE</scope>
    <source>
        <strain evidence="6">CCMP1381</strain>
    </source>
</reference>
<comment type="similarity">
    <text evidence="4">Belongs to the eukaryotic/archaeal RNase P protein component 4 family.</text>
</comment>
<protein>
    <submittedName>
        <fullName evidence="6">Uncharacterized protein</fullName>
    </submittedName>
</protein>
<keyword evidence="1" id="KW-0819">tRNA processing</keyword>
<dbReference type="GO" id="GO:0008033">
    <property type="term" value="P:tRNA processing"/>
    <property type="evidence" value="ECO:0007669"/>
    <property type="project" value="UniProtKB-KW"/>
</dbReference>
<gene>
    <name evidence="6" type="ORF">DSPE1174_LOCUS31892</name>
</gene>
<dbReference type="GO" id="GO:0046872">
    <property type="term" value="F:metal ion binding"/>
    <property type="evidence" value="ECO:0007669"/>
    <property type="project" value="UniProtKB-KW"/>
</dbReference>
<dbReference type="InterPro" id="IPR007175">
    <property type="entry name" value="Rpr2/Snm1/Rpp21"/>
</dbReference>
<dbReference type="PANTHER" id="PTHR14742:SF0">
    <property type="entry name" value="RIBONUCLEASE P PROTEIN SUBUNIT P21"/>
    <property type="match status" value="1"/>
</dbReference>
<feature type="compositionally biased region" description="Low complexity" evidence="5">
    <location>
        <begin position="159"/>
        <end position="171"/>
    </location>
</feature>
<feature type="compositionally biased region" description="Basic residues" evidence="5">
    <location>
        <begin position="138"/>
        <end position="147"/>
    </location>
</feature>
<dbReference type="PANTHER" id="PTHR14742">
    <property type="entry name" value="RIBONUCLEASE P SUBUNIT P21"/>
    <property type="match status" value="1"/>
</dbReference>
<proteinExistence type="inferred from homology"/>
<dbReference type="GO" id="GO:0005655">
    <property type="term" value="C:nucleolar ribonuclease P complex"/>
    <property type="evidence" value="ECO:0007669"/>
    <property type="project" value="TreeGrafter"/>
</dbReference>
<dbReference type="EMBL" id="HBGS01061133">
    <property type="protein sequence ID" value="CAD9491055.1"/>
    <property type="molecule type" value="Transcribed_RNA"/>
</dbReference>
<evidence type="ECO:0000256" key="5">
    <source>
        <dbReference type="SAM" id="MobiDB-lite"/>
    </source>
</evidence>
<dbReference type="Pfam" id="PF04032">
    <property type="entry name" value="Rpr2"/>
    <property type="match status" value="1"/>
</dbReference>
<accession>A0A7S2MM34</accession>
<sequence length="211" mass="23203">MQSQGEDNIEITGPPLIQLRLKFLWETARQFSLEKTSSSLACHFGTELKRVAAEFGVSLPSSMLDSLCTSCSVPLIPGVTCCVRIKKLPKSKKNDCKKSRRKSRNQILKSCKICGNPSSKTFPGSNSVANISPGNSVRRSKASKKKSIGTMSSDFIRLSAAPRKASAKSSPGRLLLDPKRKRQKKNAEEKKVQPQSLSSVQQLLGSMRFKF</sequence>